<accession>A0A846QCU4</accession>
<keyword evidence="2" id="KW-1185">Reference proteome</keyword>
<organism evidence="1 2">
    <name type="scientific">Desulfobaculum xiamenense</name>
    <dbReference type="NCBI Taxonomy" id="995050"/>
    <lineage>
        <taxon>Bacteria</taxon>
        <taxon>Pseudomonadati</taxon>
        <taxon>Thermodesulfobacteriota</taxon>
        <taxon>Desulfovibrionia</taxon>
        <taxon>Desulfovibrionales</taxon>
        <taxon>Desulfovibrionaceae</taxon>
        <taxon>Desulfobaculum</taxon>
    </lineage>
</organism>
<evidence type="ECO:0000313" key="2">
    <source>
        <dbReference type="Proteomes" id="UP000580856"/>
    </source>
</evidence>
<dbReference type="RefSeq" id="WP_167939676.1">
    <property type="nucleotide sequence ID" value="NZ_JAATJA010000001.1"/>
</dbReference>
<dbReference type="AlphaFoldDB" id="A0A846QCU4"/>
<gene>
    <name evidence="1" type="ORF">GGQ74_000186</name>
</gene>
<evidence type="ECO:0000313" key="1">
    <source>
        <dbReference type="EMBL" id="NJB66546.1"/>
    </source>
</evidence>
<proteinExistence type="predicted"/>
<name>A0A846QCU4_9BACT</name>
<protein>
    <submittedName>
        <fullName evidence="1">Uncharacterized protein</fullName>
    </submittedName>
</protein>
<dbReference type="EMBL" id="JAATJA010000001">
    <property type="protein sequence ID" value="NJB66546.1"/>
    <property type="molecule type" value="Genomic_DNA"/>
</dbReference>
<reference evidence="1 2" key="1">
    <citation type="submission" date="2020-03" db="EMBL/GenBank/DDBJ databases">
        <title>Genomic Encyclopedia of Type Strains, Phase IV (KMG-IV): sequencing the most valuable type-strain genomes for metagenomic binning, comparative biology and taxonomic classification.</title>
        <authorList>
            <person name="Goeker M."/>
        </authorList>
    </citation>
    <scope>NUCLEOTIDE SEQUENCE [LARGE SCALE GENOMIC DNA]</scope>
    <source>
        <strain evidence="1 2">DSM 24233</strain>
    </source>
</reference>
<sequence>MNSDWITVAVYPVLNEEVAREVQRWEYVAEDMALYPERNVRYVEKDNQVLVQVSQSINQAFDGALGVE</sequence>
<comment type="caution">
    <text evidence="1">The sequence shown here is derived from an EMBL/GenBank/DDBJ whole genome shotgun (WGS) entry which is preliminary data.</text>
</comment>
<dbReference type="Proteomes" id="UP000580856">
    <property type="component" value="Unassembled WGS sequence"/>
</dbReference>